<dbReference type="SUPFAM" id="SSF63829">
    <property type="entry name" value="Calcium-dependent phosphotriesterase"/>
    <property type="match status" value="2"/>
</dbReference>
<keyword evidence="12" id="KW-1185">Reference proteome</keyword>
<evidence type="ECO:0000259" key="9">
    <source>
        <dbReference type="PROSITE" id="PS50109"/>
    </source>
</evidence>
<evidence type="ECO:0000313" key="11">
    <source>
        <dbReference type="EMBL" id="PXV59991.1"/>
    </source>
</evidence>
<feature type="domain" description="Response regulatory" evidence="10">
    <location>
        <begin position="1135"/>
        <end position="1250"/>
    </location>
</feature>
<evidence type="ECO:0000256" key="6">
    <source>
        <dbReference type="PROSITE-ProRule" id="PRU00169"/>
    </source>
</evidence>
<proteinExistence type="predicted"/>
<evidence type="ECO:0000256" key="3">
    <source>
        <dbReference type="ARBA" id="ARBA00022553"/>
    </source>
</evidence>
<dbReference type="InterPro" id="IPR005467">
    <property type="entry name" value="His_kinase_dom"/>
</dbReference>
<keyword evidence="7" id="KW-0472">Membrane</keyword>
<comment type="catalytic activity">
    <reaction evidence="1">
        <text>ATP + protein L-histidine = ADP + protein N-phospho-L-histidine.</text>
        <dbReference type="EC" id="2.7.13.3"/>
    </reaction>
</comment>
<keyword evidence="5" id="KW-0804">Transcription</keyword>
<feature type="domain" description="HTH araC/xylS-type" evidence="8">
    <location>
        <begin position="1282"/>
        <end position="1381"/>
    </location>
</feature>
<protein>
    <recommendedName>
        <fullName evidence="2">histidine kinase</fullName>
        <ecNumber evidence="2">2.7.13.3</ecNumber>
    </recommendedName>
</protein>
<dbReference type="InterPro" id="IPR036890">
    <property type="entry name" value="HATPase_C_sf"/>
</dbReference>
<dbReference type="SMART" id="SM00387">
    <property type="entry name" value="HATPase_c"/>
    <property type="match status" value="1"/>
</dbReference>
<dbReference type="InterPro" id="IPR009057">
    <property type="entry name" value="Homeodomain-like_sf"/>
</dbReference>
<dbReference type="InterPro" id="IPR011123">
    <property type="entry name" value="Y_Y_Y"/>
</dbReference>
<dbReference type="SMART" id="SM00448">
    <property type="entry name" value="REC"/>
    <property type="match status" value="1"/>
</dbReference>
<evidence type="ECO:0000256" key="1">
    <source>
        <dbReference type="ARBA" id="ARBA00000085"/>
    </source>
</evidence>
<evidence type="ECO:0000256" key="7">
    <source>
        <dbReference type="SAM" id="Phobius"/>
    </source>
</evidence>
<dbReference type="EMBL" id="QICL01000033">
    <property type="protein sequence ID" value="PXV59991.1"/>
    <property type="molecule type" value="Genomic_DNA"/>
</dbReference>
<keyword evidence="11" id="KW-0808">Transferase</keyword>
<dbReference type="GO" id="GO:0043565">
    <property type="term" value="F:sequence-specific DNA binding"/>
    <property type="evidence" value="ECO:0007669"/>
    <property type="project" value="InterPro"/>
</dbReference>
<dbReference type="Gene3D" id="1.10.287.130">
    <property type="match status" value="1"/>
</dbReference>
<dbReference type="InterPro" id="IPR036097">
    <property type="entry name" value="HisK_dim/P_sf"/>
</dbReference>
<dbReference type="SMART" id="SM00388">
    <property type="entry name" value="HisKA"/>
    <property type="match status" value="1"/>
</dbReference>
<dbReference type="Gene3D" id="3.30.565.10">
    <property type="entry name" value="Histidine kinase-like ATPase, C-terminal domain"/>
    <property type="match status" value="1"/>
</dbReference>
<dbReference type="PROSITE" id="PS50109">
    <property type="entry name" value="HIS_KIN"/>
    <property type="match status" value="1"/>
</dbReference>
<dbReference type="FunFam" id="1.10.10.60:FF:000284">
    <property type="entry name" value="Two-component system sensor histidine kinase/response regulator"/>
    <property type="match status" value="1"/>
</dbReference>
<dbReference type="Pfam" id="PF07494">
    <property type="entry name" value="Reg_prop"/>
    <property type="match status" value="6"/>
</dbReference>
<reference evidence="11 12" key="1">
    <citation type="submission" date="2018-03" db="EMBL/GenBank/DDBJ databases">
        <title>Genomic Encyclopedia of Archaeal and Bacterial Type Strains, Phase II (KMG-II): from individual species to whole genera.</title>
        <authorList>
            <person name="Goeker M."/>
        </authorList>
    </citation>
    <scope>NUCLEOTIDE SEQUENCE [LARGE SCALE GENOMIC DNA]</scope>
    <source>
        <strain evidence="11 12">DSM 100214</strain>
    </source>
</reference>
<dbReference type="InterPro" id="IPR003661">
    <property type="entry name" value="HisK_dim/P_dom"/>
</dbReference>
<evidence type="ECO:0000259" key="8">
    <source>
        <dbReference type="PROSITE" id="PS01124"/>
    </source>
</evidence>
<dbReference type="GO" id="GO:0000155">
    <property type="term" value="F:phosphorelay sensor kinase activity"/>
    <property type="evidence" value="ECO:0007669"/>
    <property type="project" value="InterPro"/>
</dbReference>
<dbReference type="InterPro" id="IPR015943">
    <property type="entry name" value="WD40/YVTN_repeat-like_dom_sf"/>
</dbReference>
<dbReference type="PROSITE" id="PS01124">
    <property type="entry name" value="HTH_ARAC_FAMILY_2"/>
    <property type="match status" value="1"/>
</dbReference>
<dbReference type="SUPFAM" id="SSF46689">
    <property type="entry name" value="Homeodomain-like"/>
    <property type="match status" value="1"/>
</dbReference>
<dbReference type="InterPro" id="IPR003594">
    <property type="entry name" value="HATPase_dom"/>
</dbReference>
<dbReference type="FunFam" id="2.60.40.10:FF:000791">
    <property type="entry name" value="Two-component system sensor histidine kinase/response regulator"/>
    <property type="match status" value="1"/>
</dbReference>
<keyword evidence="7" id="KW-1133">Transmembrane helix</keyword>
<dbReference type="FunFam" id="1.10.287.130:FF:000045">
    <property type="entry name" value="Two-component system sensor histidine kinase/response regulator"/>
    <property type="match status" value="1"/>
</dbReference>
<dbReference type="InterPro" id="IPR011006">
    <property type="entry name" value="CheY-like_superfamily"/>
</dbReference>
<feature type="modified residue" description="4-aspartylphosphate" evidence="6">
    <location>
        <position position="1183"/>
    </location>
</feature>
<dbReference type="InterPro" id="IPR018060">
    <property type="entry name" value="HTH_AraC"/>
</dbReference>
<dbReference type="Pfam" id="PF07495">
    <property type="entry name" value="Y_Y_Y"/>
    <property type="match status" value="1"/>
</dbReference>
<dbReference type="SUPFAM" id="SSF52172">
    <property type="entry name" value="CheY-like"/>
    <property type="match status" value="1"/>
</dbReference>
<evidence type="ECO:0000256" key="4">
    <source>
        <dbReference type="ARBA" id="ARBA00023015"/>
    </source>
</evidence>
<evidence type="ECO:0000313" key="12">
    <source>
        <dbReference type="Proteomes" id="UP000247973"/>
    </source>
</evidence>
<feature type="transmembrane region" description="Helical" evidence="7">
    <location>
        <begin position="53"/>
        <end position="71"/>
    </location>
</feature>
<dbReference type="EC" id="2.7.13.3" evidence="2"/>
<dbReference type="SMART" id="SM00342">
    <property type="entry name" value="HTH_ARAC"/>
    <property type="match status" value="1"/>
</dbReference>
<evidence type="ECO:0000256" key="2">
    <source>
        <dbReference type="ARBA" id="ARBA00012438"/>
    </source>
</evidence>
<feature type="transmembrane region" description="Helical" evidence="7">
    <location>
        <begin position="830"/>
        <end position="851"/>
    </location>
</feature>
<dbReference type="GO" id="GO:0003700">
    <property type="term" value="F:DNA-binding transcription factor activity"/>
    <property type="evidence" value="ECO:0007669"/>
    <property type="project" value="InterPro"/>
</dbReference>
<keyword evidence="7" id="KW-0812">Transmembrane</keyword>
<evidence type="ECO:0000259" key="10">
    <source>
        <dbReference type="PROSITE" id="PS50110"/>
    </source>
</evidence>
<keyword evidence="3 6" id="KW-0597">Phosphoprotein</keyword>
<dbReference type="Pfam" id="PF02518">
    <property type="entry name" value="HATPase_c"/>
    <property type="match status" value="1"/>
</dbReference>
<feature type="domain" description="Histidine kinase" evidence="9">
    <location>
        <begin position="884"/>
        <end position="1102"/>
    </location>
</feature>
<accession>A0A2V3PIV5</accession>
<comment type="caution">
    <text evidence="11">The sequence shown here is derived from an EMBL/GenBank/DDBJ whole genome shotgun (WGS) entry which is preliminary data.</text>
</comment>
<dbReference type="InterPro" id="IPR013783">
    <property type="entry name" value="Ig-like_fold"/>
</dbReference>
<dbReference type="PANTHER" id="PTHR43547">
    <property type="entry name" value="TWO-COMPONENT HISTIDINE KINASE"/>
    <property type="match status" value="1"/>
</dbReference>
<dbReference type="Proteomes" id="UP000247973">
    <property type="component" value="Unassembled WGS sequence"/>
</dbReference>
<keyword evidence="11" id="KW-0418">Kinase</keyword>
<dbReference type="Gene3D" id="3.40.50.2300">
    <property type="match status" value="1"/>
</dbReference>
<name>A0A2V3PIV5_9BACT</name>
<dbReference type="CDD" id="cd00082">
    <property type="entry name" value="HisKA"/>
    <property type="match status" value="1"/>
</dbReference>
<dbReference type="InterPro" id="IPR001789">
    <property type="entry name" value="Sig_transdc_resp-reg_receiver"/>
</dbReference>
<dbReference type="PANTHER" id="PTHR43547:SF2">
    <property type="entry name" value="HYBRID SIGNAL TRANSDUCTION HISTIDINE KINASE C"/>
    <property type="match status" value="1"/>
</dbReference>
<dbReference type="Pfam" id="PF00072">
    <property type="entry name" value="Response_reg"/>
    <property type="match status" value="1"/>
</dbReference>
<dbReference type="PROSITE" id="PS50110">
    <property type="entry name" value="RESPONSE_REGULATORY"/>
    <property type="match status" value="1"/>
</dbReference>
<dbReference type="Gene3D" id="2.60.40.10">
    <property type="entry name" value="Immunoglobulins"/>
    <property type="match status" value="1"/>
</dbReference>
<keyword evidence="4" id="KW-0805">Transcription regulation</keyword>
<dbReference type="FunFam" id="2.130.10.10:FF:000891">
    <property type="entry name" value="Two-component system sensor histidine kinase/response regulator, hybrid (One-component system)"/>
    <property type="match status" value="1"/>
</dbReference>
<gene>
    <name evidence="11" type="ORF">CLV62_13317</name>
</gene>
<dbReference type="Pfam" id="PF12833">
    <property type="entry name" value="HTH_18"/>
    <property type="match status" value="1"/>
</dbReference>
<dbReference type="Pfam" id="PF00512">
    <property type="entry name" value="HisKA"/>
    <property type="match status" value="1"/>
</dbReference>
<dbReference type="SUPFAM" id="SSF55874">
    <property type="entry name" value="ATPase domain of HSP90 chaperone/DNA topoisomerase II/histidine kinase"/>
    <property type="match status" value="1"/>
</dbReference>
<dbReference type="Gene3D" id="1.10.10.60">
    <property type="entry name" value="Homeodomain-like"/>
    <property type="match status" value="2"/>
</dbReference>
<evidence type="ECO:0000256" key="5">
    <source>
        <dbReference type="ARBA" id="ARBA00023163"/>
    </source>
</evidence>
<dbReference type="Gene3D" id="2.130.10.10">
    <property type="entry name" value="YVTN repeat-like/Quinoprotein amine dehydrogenase"/>
    <property type="match status" value="2"/>
</dbReference>
<dbReference type="FunFam" id="3.40.50.2300:FF:000138">
    <property type="entry name" value="Two-component system sensor histidine kinase/response regulator"/>
    <property type="match status" value="1"/>
</dbReference>
<sequence>MSPDLSPVAFLISFTGRKILFLISPSPAGEGWVRWEGWGGSQLLISINMKKTVVLLILILLGVFYIKIYSFQNKDNYYFKRLNITHGLSQNTVNTIIQDRNGFMWFGTKDGLNRFDGQSFQIFKYTPQKKNSLGNSFVTTLFEDNEGNIWVGTDAGIYIYYPKEEIFRPFTLKATDGSVVEKTVTIITGDKEGNIWIVAEMQGLYCYNSQTQSFTNYQLKKSNIRSFNIDKTGTVWVSFYEGGLFFSKDNLKTLNPLKTEDGRELFKDEVISKTYLGPYNCLYVGSEKSGMKEVDLSTHKIRNLSLSDKSGEFVFVRDFIPYQDNELWIGTESGIYIYNFKTDKSTHLRSSAYDPYSLSDNAVYSLFVDREDGLWIGTYFDGINYLPKQYTYFKKYYPTGRNTDLQGRRVREICESTDGSLWIGTEDNGLYNFNTKTNTFDFFAPSKDFTNVHGLCMDGDNLWVGTFSKGVKVIDSKKQILKSYIKGDQSNSLNDNSVFTICKTRTGDIYLGTLFGLLRYNKATNDFTEIPELKNIFVYDIKEDSKGNLWLATYVNGAFRYDINKNKWTHYTHNEKAENSLPYNKVLSIFEDSKKRIWLTTQGRGFCRFDAEKETFVQYNSSNGMPNDVVFQIVEDDNGFFWITTNNGLVKFNPEDKSIRVFTVANGLLSNQFNYKSGFKSDDGTILFGSIDGLISFNPNSFSENKYIPPVVITDFLLFNQKVEVGGSNSPLTKSITFSDSIELSSKQNSFSLRIAAMSYQAPEMNKLMYKLEGFDKDWLPVTESSLITYSNIGHGEYVFKVRGSNSDGIWNEAETQLYIKILPPFYLSVWAYMLYLLIIVGSVFLFIRYIKKRNERKQRRLLNLFNQKKERELYNTKIEFFTNVAHEIRTPLTLIKGPLDNIIKKGNVDDETSLDLDIMSKNTSRLLNLTNQLLDFRKTEIQGITMNFIECNVSEILRETSVRFIPLEKQKELDFKLNMPQHDFFAHVDKEAFTKILSNLFNNAIKYSETYVHVSLVIGNSEDNVFHISIVNDGPIIPKEMRNEIFKPFVRYNVDESQKATVGTGIGLALSRSLAELHHGNLYMDEQLNINSFYLTLPVYQENTIQISGNSTIADNLPISSFNRIDKEKSNQPSILLVEDNQEMLLFVSRVLSNDYDVLTAENGVKALEILDNVSVNLIISDIMMPQMDGFELCKAIKSDLNYSHVPIILLTAKTNLQSKIEAMDTGADAYIEKPFSNEYLLASVSNLLQNREKVREAFTKSPFVAADTMAITKPDEEFLTKLNEIIQSNLSNPNFSIDDMADTFFMSRSSFYRKIKGIVGVSPNEFLRLERLKKAARLLKEDIAHVNEVCYMVGFNSPSYFTKCFYKQFEILPKDYTKNKGD</sequence>
<dbReference type="CDD" id="cd17574">
    <property type="entry name" value="REC_OmpR"/>
    <property type="match status" value="1"/>
</dbReference>
<organism evidence="11 12">
    <name type="scientific">Dysgonomonas alginatilytica</name>
    <dbReference type="NCBI Taxonomy" id="1605892"/>
    <lineage>
        <taxon>Bacteria</taxon>
        <taxon>Pseudomonadati</taxon>
        <taxon>Bacteroidota</taxon>
        <taxon>Bacteroidia</taxon>
        <taxon>Bacteroidales</taxon>
        <taxon>Dysgonomonadaceae</taxon>
        <taxon>Dysgonomonas</taxon>
    </lineage>
</organism>
<dbReference type="SUPFAM" id="SSF47384">
    <property type="entry name" value="Homodimeric domain of signal transducing histidine kinase"/>
    <property type="match status" value="1"/>
</dbReference>
<dbReference type="FunFam" id="2.130.10.10:FF:000895">
    <property type="entry name" value="Two-component system sensor histidine kinase/response regulator"/>
    <property type="match status" value="1"/>
</dbReference>
<dbReference type="InterPro" id="IPR011110">
    <property type="entry name" value="Reg_prop"/>
</dbReference>